<gene>
    <name evidence="7" type="ORF">GCM10023224_28660</name>
</gene>
<dbReference type="Pfam" id="PF13411">
    <property type="entry name" value="MerR_1"/>
    <property type="match status" value="1"/>
</dbReference>
<evidence type="ECO:0000259" key="6">
    <source>
        <dbReference type="PROSITE" id="PS50937"/>
    </source>
</evidence>
<comment type="caution">
    <text evidence="7">The sequence shown here is derived from an EMBL/GenBank/DDBJ whole genome shotgun (WGS) entry which is preliminary data.</text>
</comment>
<feature type="region of interest" description="Disordered" evidence="5">
    <location>
        <begin position="123"/>
        <end position="144"/>
    </location>
</feature>
<organism evidence="7 8">
    <name type="scientific">Streptomonospora halophila</name>
    <dbReference type="NCBI Taxonomy" id="427369"/>
    <lineage>
        <taxon>Bacteria</taxon>
        <taxon>Bacillati</taxon>
        <taxon>Actinomycetota</taxon>
        <taxon>Actinomycetes</taxon>
        <taxon>Streptosporangiales</taxon>
        <taxon>Nocardiopsidaceae</taxon>
        <taxon>Streptomonospora</taxon>
    </lineage>
</organism>
<feature type="domain" description="HTH merR-type" evidence="6">
    <location>
        <begin position="1"/>
        <end position="68"/>
    </location>
</feature>
<evidence type="ECO:0000256" key="5">
    <source>
        <dbReference type="SAM" id="MobiDB-lite"/>
    </source>
</evidence>
<dbReference type="RefSeq" id="WP_345556969.1">
    <property type="nucleotide sequence ID" value="NZ_BAABIK010000014.1"/>
</dbReference>
<dbReference type="InterPro" id="IPR009061">
    <property type="entry name" value="DNA-bd_dom_put_sf"/>
</dbReference>
<evidence type="ECO:0000256" key="2">
    <source>
        <dbReference type="ARBA" id="ARBA00023015"/>
    </source>
</evidence>
<dbReference type="SUPFAM" id="SSF46955">
    <property type="entry name" value="Putative DNA-binding domain"/>
    <property type="match status" value="1"/>
</dbReference>
<dbReference type="InterPro" id="IPR000551">
    <property type="entry name" value="MerR-type_HTH_dom"/>
</dbReference>
<dbReference type="SMART" id="SM00422">
    <property type="entry name" value="HTH_MERR"/>
    <property type="match status" value="1"/>
</dbReference>
<evidence type="ECO:0000313" key="7">
    <source>
        <dbReference type="EMBL" id="GAA4944045.1"/>
    </source>
</evidence>
<evidence type="ECO:0000256" key="4">
    <source>
        <dbReference type="ARBA" id="ARBA00023163"/>
    </source>
</evidence>
<name>A0ABP9GIJ2_9ACTN</name>
<proteinExistence type="predicted"/>
<dbReference type="Proteomes" id="UP001499993">
    <property type="component" value="Unassembled WGS sequence"/>
</dbReference>
<sequence>MRIGELAKATGVSTRSLRYYEEQGLLPAERLANGYREYDEQAVRQVAFIQDLYRAGLPSEVIRDVIPCIGPEPPQDEDVCAALVDRVRHIRDQLAYQERQLAERREMLERYLSGAATPTGLAATARASHPSCSPAPDHEVRLPE</sequence>
<keyword evidence="3" id="KW-0238">DNA-binding</keyword>
<keyword evidence="8" id="KW-1185">Reference proteome</keyword>
<keyword evidence="4" id="KW-0804">Transcription</keyword>
<evidence type="ECO:0000256" key="3">
    <source>
        <dbReference type="ARBA" id="ARBA00023125"/>
    </source>
</evidence>
<dbReference type="PANTHER" id="PTHR30204:SF69">
    <property type="entry name" value="MERR-FAMILY TRANSCRIPTIONAL REGULATOR"/>
    <property type="match status" value="1"/>
</dbReference>
<keyword evidence="2" id="KW-0805">Transcription regulation</keyword>
<dbReference type="CDD" id="cd01282">
    <property type="entry name" value="HTH_MerR-like_sg3"/>
    <property type="match status" value="1"/>
</dbReference>
<accession>A0ABP9GIJ2</accession>
<dbReference type="PROSITE" id="PS50937">
    <property type="entry name" value="HTH_MERR_2"/>
    <property type="match status" value="1"/>
</dbReference>
<dbReference type="InterPro" id="IPR047057">
    <property type="entry name" value="MerR_fam"/>
</dbReference>
<evidence type="ECO:0000313" key="8">
    <source>
        <dbReference type="Proteomes" id="UP001499993"/>
    </source>
</evidence>
<evidence type="ECO:0000256" key="1">
    <source>
        <dbReference type="ARBA" id="ARBA00022491"/>
    </source>
</evidence>
<dbReference type="PANTHER" id="PTHR30204">
    <property type="entry name" value="REDOX-CYCLING DRUG-SENSING TRANSCRIPTIONAL ACTIVATOR SOXR"/>
    <property type="match status" value="1"/>
</dbReference>
<dbReference type="EMBL" id="BAABIK010000014">
    <property type="protein sequence ID" value="GAA4944045.1"/>
    <property type="molecule type" value="Genomic_DNA"/>
</dbReference>
<dbReference type="PROSITE" id="PS00552">
    <property type="entry name" value="HTH_MERR_1"/>
    <property type="match status" value="1"/>
</dbReference>
<reference evidence="8" key="1">
    <citation type="journal article" date="2019" name="Int. J. Syst. Evol. Microbiol.">
        <title>The Global Catalogue of Microorganisms (GCM) 10K type strain sequencing project: providing services to taxonomists for standard genome sequencing and annotation.</title>
        <authorList>
            <consortium name="The Broad Institute Genomics Platform"/>
            <consortium name="The Broad Institute Genome Sequencing Center for Infectious Disease"/>
            <person name="Wu L."/>
            <person name="Ma J."/>
        </authorList>
    </citation>
    <scope>NUCLEOTIDE SEQUENCE [LARGE SCALE GENOMIC DNA]</scope>
    <source>
        <strain evidence="8">JCM 18123</strain>
    </source>
</reference>
<keyword evidence="1" id="KW-0678">Repressor</keyword>
<dbReference type="PRINTS" id="PR00040">
    <property type="entry name" value="HTHMERR"/>
</dbReference>
<dbReference type="Gene3D" id="1.10.1660.10">
    <property type="match status" value="1"/>
</dbReference>
<protein>
    <submittedName>
        <fullName evidence="7">MerR family transcriptional regulator</fullName>
    </submittedName>
</protein>